<gene>
    <name evidence="1" type="ORF">IAB75_08730</name>
</gene>
<evidence type="ECO:0000313" key="1">
    <source>
        <dbReference type="EMBL" id="MBO8484181.1"/>
    </source>
</evidence>
<protein>
    <submittedName>
        <fullName evidence="1">Uncharacterized protein</fullName>
    </submittedName>
</protein>
<accession>A0A940IIW6</accession>
<comment type="caution">
    <text evidence="1">The sequence shown here is derived from an EMBL/GenBank/DDBJ whole genome shotgun (WGS) entry which is preliminary data.</text>
</comment>
<reference evidence="1" key="2">
    <citation type="journal article" date="2021" name="PeerJ">
        <title>Extensive microbial diversity within the chicken gut microbiome revealed by metagenomics and culture.</title>
        <authorList>
            <person name="Gilroy R."/>
            <person name="Ravi A."/>
            <person name="Getino M."/>
            <person name="Pursley I."/>
            <person name="Horton D.L."/>
            <person name="Alikhan N.F."/>
            <person name="Baker D."/>
            <person name="Gharbi K."/>
            <person name="Hall N."/>
            <person name="Watson M."/>
            <person name="Adriaenssens E.M."/>
            <person name="Foster-Nyarko E."/>
            <person name="Jarju S."/>
            <person name="Secka A."/>
            <person name="Antonio M."/>
            <person name="Oren A."/>
            <person name="Chaudhuri R.R."/>
            <person name="La Ragione R."/>
            <person name="Hildebrand F."/>
            <person name="Pallen M.J."/>
        </authorList>
    </citation>
    <scope>NUCLEOTIDE SEQUENCE</scope>
    <source>
        <strain evidence="1">G3-8215</strain>
    </source>
</reference>
<reference evidence="1" key="1">
    <citation type="submission" date="2020-10" db="EMBL/GenBank/DDBJ databases">
        <authorList>
            <person name="Gilroy R."/>
        </authorList>
    </citation>
    <scope>NUCLEOTIDE SEQUENCE</scope>
    <source>
        <strain evidence="1">G3-8215</strain>
    </source>
</reference>
<sequence length="161" mass="17383">MGKKTTCRILAFMAVCTILCSTGCTNLKDIRNIRIESFSIKSLSIKGLDSADAVFEVCVDNPAKDIAVSYLDGVLYRSGKALGTFTIAPFDIEGRSSDRTDVGCSIRLAPGISPLTLMSMARDFDISDCTMDVTVRARVGKSPQKKLTLKGIPVKRLINGL</sequence>
<dbReference type="AlphaFoldDB" id="A0A940IIW6"/>
<name>A0A940IIW6_9BACT</name>
<dbReference type="Proteomes" id="UP000725002">
    <property type="component" value="Unassembled WGS sequence"/>
</dbReference>
<organism evidence="1 2">
    <name type="scientific">Candidatus Cryptobacteroides avicola</name>
    <dbReference type="NCBI Taxonomy" id="2840757"/>
    <lineage>
        <taxon>Bacteria</taxon>
        <taxon>Pseudomonadati</taxon>
        <taxon>Bacteroidota</taxon>
        <taxon>Bacteroidia</taxon>
        <taxon>Bacteroidales</taxon>
        <taxon>Candidatus Cryptobacteroides</taxon>
    </lineage>
</organism>
<evidence type="ECO:0000313" key="2">
    <source>
        <dbReference type="Proteomes" id="UP000725002"/>
    </source>
</evidence>
<dbReference type="EMBL" id="JADILV010000059">
    <property type="protein sequence ID" value="MBO8484181.1"/>
    <property type="molecule type" value="Genomic_DNA"/>
</dbReference>
<proteinExistence type="predicted"/>